<evidence type="ECO:0000313" key="7">
    <source>
        <dbReference type="EMBL" id="SDB47347.1"/>
    </source>
</evidence>
<feature type="transmembrane region" description="Helical" evidence="6">
    <location>
        <begin position="164"/>
        <end position="185"/>
    </location>
</feature>
<dbReference type="PANTHER" id="PTHR30238:SF4">
    <property type="entry name" value="SLL1022 PROTEIN"/>
    <property type="match status" value="1"/>
</dbReference>
<evidence type="ECO:0000313" key="8">
    <source>
        <dbReference type="Proteomes" id="UP000199071"/>
    </source>
</evidence>
<evidence type="ECO:0000256" key="3">
    <source>
        <dbReference type="ARBA" id="ARBA00022692"/>
    </source>
</evidence>
<evidence type="ECO:0000256" key="1">
    <source>
        <dbReference type="ARBA" id="ARBA00004141"/>
    </source>
</evidence>
<feature type="transmembrane region" description="Helical" evidence="6">
    <location>
        <begin position="6"/>
        <end position="29"/>
    </location>
</feature>
<keyword evidence="4 6" id="KW-1133">Transmembrane helix</keyword>
<dbReference type="InterPro" id="IPR005496">
    <property type="entry name" value="Integral_membrane_TerC"/>
</dbReference>
<dbReference type="STRING" id="665467.SAMN02982931_03629"/>
<accession>A0A1G6DQ57</accession>
<evidence type="ECO:0000256" key="4">
    <source>
        <dbReference type="ARBA" id="ARBA00022989"/>
    </source>
</evidence>
<name>A0A1G6DQ57_9HYPH</name>
<gene>
    <name evidence="7" type="ORF">SAMN02982931_03629</name>
</gene>
<organism evidence="7 8">
    <name type="scientific">Bauldia litoralis</name>
    <dbReference type="NCBI Taxonomy" id="665467"/>
    <lineage>
        <taxon>Bacteria</taxon>
        <taxon>Pseudomonadati</taxon>
        <taxon>Pseudomonadota</taxon>
        <taxon>Alphaproteobacteria</taxon>
        <taxon>Hyphomicrobiales</taxon>
        <taxon>Kaistiaceae</taxon>
        <taxon>Bauldia</taxon>
    </lineage>
</organism>
<keyword evidence="3 6" id="KW-0812">Transmembrane</keyword>
<keyword evidence="8" id="KW-1185">Reference proteome</keyword>
<dbReference type="EMBL" id="FMXQ01000008">
    <property type="protein sequence ID" value="SDB47347.1"/>
    <property type="molecule type" value="Genomic_DNA"/>
</dbReference>
<reference evidence="7 8" key="1">
    <citation type="submission" date="2016-10" db="EMBL/GenBank/DDBJ databases">
        <authorList>
            <person name="de Groot N.N."/>
        </authorList>
    </citation>
    <scope>NUCLEOTIDE SEQUENCE [LARGE SCALE GENOMIC DNA]</scope>
    <source>
        <strain evidence="7 8">ATCC 35022</strain>
    </source>
</reference>
<dbReference type="Proteomes" id="UP000199071">
    <property type="component" value="Unassembled WGS sequence"/>
</dbReference>
<proteinExistence type="inferred from homology"/>
<feature type="transmembrane region" description="Helical" evidence="6">
    <location>
        <begin position="65"/>
        <end position="85"/>
    </location>
</feature>
<dbReference type="NCBIfam" id="TIGR03717">
    <property type="entry name" value="R_switched_YjbE"/>
    <property type="match status" value="1"/>
</dbReference>
<comment type="similarity">
    <text evidence="2">Belongs to the TerC family.</text>
</comment>
<dbReference type="InterPro" id="IPR022301">
    <property type="entry name" value="Integral_membrane_YjbE"/>
</dbReference>
<evidence type="ECO:0000256" key="5">
    <source>
        <dbReference type="ARBA" id="ARBA00023136"/>
    </source>
</evidence>
<dbReference type="PANTHER" id="PTHR30238">
    <property type="entry name" value="MEMBRANE BOUND PREDICTED REDOX MODULATOR"/>
    <property type="match status" value="1"/>
</dbReference>
<comment type="subcellular location">
    <subcellularLocation>
        <location evidence="1">Membrane</location>
        <topology evidence="1">Multi-pass membrane protein</topology>
    </subcellularLocation>
</comment>
<dbReference type="GO" id="GO:0016020">
    <property type="term" value="C:membrane"/>
    <property type="evidence" value="ECO:0007669"/>
    <property type="project" value="UniProtKB-SubCell"/>
</dbReference>
<evidence type="ECO:0000256" key="2">
    <source>
        <dbReference type="ARBA" id="ARBA00007511"/>
    </source>
</evidence>
<dbReference type="OrthoDB" id="9807970at2"/>
<feature type="transmembrane region" description="Helical" evidence="6">
    <location>
        <begin position="194"/>
        <end position="212"/>
    </location>
</feature>
<evidence type="ECO:0000256" key="6">
    <source>
        <dbReference type="SAM" id="Phobius"/>
    </source>
</evidence>
<dbReference type="RefSeq" id="WP_090878545.1">
    <property type="nucleotide sequence ID" value="NZ_FMXQ01000008.1"/>
</dbReference>
<sequence>MYSELTALATVIVIDLVLAGDNAVVVGMAAAGLPMELRKKAIIFGIVAAALLRIVFAIFTVELLGIIGLLLAGGLLLLWVSWKLWRELRDGGHSAAALGTDALDVEIDGKLHGQAVEGSPGTKAVGGPQQCKTLKQALIQIVVADVSMSLDNVLAVAGTARDHLWVMVVGLALSVALMGIAATFIAKLLHRHRWIAYLGLILIAWVAAVMIWDGAVEVMNAVDPDLL</sequence>
<feature type="transmembrane region" description="Helical" evidence="6">
    <location>
        <begin position="41"/>
        <end position="59"/>
    </location>
</feature>
<dbReference type="AlphaFoldDB" id="A0A1G6DQ57"/>
<protein>
    <submittedName>
        <fullName evidence="7">Integral membrane protein, YjbE family</fullName>
    </submittedName>
</protein>
<keyword evidence="5 6" id="KW-0472">Membrane</keyword>
<dbReference type="Pfam" id="PF03741">
    <property type="entry name" value="TerC"/>
    <property type="match status" value="1"/>
</dbReference>